<dbReference type="InterPro" id="IPR005119">
    <property type="entry name" value="LysR_subst-bd"/>
</dbReference>
<dbReference type="PRINTS" id="PR00039">
    <property type="entry name" value="HTHLYSR"/>
</dbReference>
<evidence type="ECO:0000256" key="2">
    <source>
        <dbReference type="ARBA" id="ARBA00023015"/>
    </source>
</evidence>
<dbReference type="Proteomes" id="UP000285310">
    <property type="component" value="Unassembled WGS sequence"/>
</dbReference>
<dbReference type="InterPro" id="IPR036388">
    <property type="entry name" value="WH-like_DNA-bd_sf"/>
</dbReference>
<evidence type="ECO:0000256" key="3">
    <source>
        <dbReference type="ARBA" id="ARBA00023125"/>
    </source>
</evidence>
<name>A0A423PN78_9GAMM</name>
<dbReference type="FunFam" id="1.10.10.10:FF:000001">
    <property type="entry name" value="LysR family transcriptional regulator"/>
    <property type="match status" value="1"/>
</dbReference>
<evidence type="ECO:0000256" key="4">
    <source>
        <dbReference type="ARBA" id="ARBA00023163"/>
    </source>
</evidence>
<dbReference type="InterPro" id="IPR036390">
    <property type="entry name" value="WH_DNA-bd_sf"/>
</dbReference>
<keyword evidence="7" id="KW-1185">Reference proteome</keyword>
<comment type="similarity">
    <text evidence="1">Belongs to the LysR transcriptional regulatory family.</text>
</comment>
<protein>
    <submittedName>
        <fullName evidence="6">LysR family transcriptional regulator</fullName>
    </submittedName>
</protein>
<dbReference type="InParanoid" id="A0A423PN78"/>
<dbReference type="FunCoup" id="A0A423PN78">
    <property type="interactions" value="46"/>
</dbReference>
<dbReference type="SUPFAM" id="SSF46785">
    <property type="entry name" value="Winged helix' DNA-binding domain"/>
    <property type="match status" value="1"/>
</dbReference>
<dbReference type="InterPro" id="IPR050176">
    <property type="entry name" value="LTTR"/>
</dbReference>
<dbReference type="Pfam" id="PF03466">
    <property type="entry name" value="LysR_substrate"/>
    <property type="match status" value="1"/>
</dbReference>
<evidence type="ECO:0000259" key="5">
    <source>
        <dbReference type="PROSITE" id="PS50931"/>
    </source>
</evidence>
<dbReference type="OrthoDB" id="5723059at2"/>
<keyword evidence="4" id="KW-0804">Transcription</keyword>
<dbReference type="PANTHER" id="PTHR30579">
    <property type="entry name" value="TRANSCRIPTIONAL REGULATOR"/>
    <property type="match status" value="1"/>
</dbReference>
<evidence type="ECO:0000256" key="1">
    <source>
        <dbReference type="ARBA" id="ARBA00009437"/>
    </source>
</evidence>
<feature type="domain" description="HTH lysR-type" evidence="5">
    <location>
        <begin position="7"/>
        <end position="64"/>
    </location>
</feature>
<sequence>MARTPVLDLKALQSFIAIVETGSFTAAASQMRYSQSAISMQVQRLETALGVALLVRTSRRLAPTRAGRETLGYAREMLRLNNALRDRLSDSEIAGRVRLGLPADFALYLPETLGLFAERHPQVELEVRSEFSVTLVEQVNAGDIDMAIVTRESDITGGYQLRRESLVWVTAPGSGAHLRRPLPMAMWPEGICAFRTAATDALEAAGQPWRSAFESQAFGALRATVLAGLAVTVAIPSMVDDDLQILDPDTAGLPRLPAIDIRLYRGRGRATQAAASLADLIIERVGRVVMR</sequence>
<reference evidence="6 7" key="1">
    <citation type="submission" date="2013-10" db="EMBL/GenBank/DDBJ databases">
        <title>Salinisphaera japonica YTM-1 Genome Sequencing.</title>
        <authorList>
            <person name="Lai Q."/>
            <person name="Li C."/>
            <person name="Shao Z."/>
        </authorList>
    </citation>
    <scope>NUCLEOTIDE SEQUENCE [LARGE SCALE GENOMIC DNA]</scope>
    <source>
        <strain evidence="6 7">YTM-1</strain>
    </source>
</reference>
<dbReference type="EMBL" id="AYKG01000031">
    <property type="protein sequence ID" value="ROO26971.1"/>
    <property type="molecule type" value="Genomic_DNA"/>
</dbReference>
<dbReference type="PANTHER" id="PTHR30579:SF7">
    <property type="entry name" value="HTH-TYPE TRANSCRIPTIONAL REGULATOR LRHA-RELATED"/>
    <property type="match status" value="1"/>
</dbReference>
<accession>A0A423PN78</accession>
<gene>
    <name evidence="6" type="ORF">SAJA_10250</name>
</gene>
<dbReference type="GO" id="GO:0003677">
    <property type="term" value="F:DNA binding"/>
    <property type="evidence" value="ECO:0007669"/>
    <property type="project" value="UniProtKB-KW"/>
</dbReference>
<dbReference type="Gene3D" id="3.40.190.10">
    <property type="entry name" value="Periplasmic binding protein-like II"/>
    <property type="match status" value="2"/>
</dbReference>
<dbReference type="PROSITE" id="PS50931">
    <property type="entry name" value="HTH_LYSR"/>
    <property type="match status" value="1"/>
</dbReference>
<comment type="caution">
    <text evidence="6">The sequence shown here is derived from an EMBL/GenBank/DDBJ whole genome shotgun (WGS) entry which is preliminary data.</text>
</comment>
<organism evidence="6 7">
    <name type="scientific">Salinisphaera japonica YTM-1</name>
    <dbReference type="NCBI Taxonomy" id="1209778"/>
    <lineage>
        <taxon>Bacteria</taxon>
        <taxon>Pseudomonadati</taxon>
        <taxon>Pseudomonadota</taxon>
        <taxon>Gammaproteobacteria</taxon>
        <taxon>Salinisphaerales</taxon>
        <taxon>Salinisphaeraceae</taxon>
        <taxon>Salinisphaera</taxon>
    </lineage>
</organism>
<dbReference type="GO" id="GO:0003700">
    <property type="term" value="F:DNA-binding transcription factor activity"/>
    <property type="evidence" value="ECO:0007669"/>
    <property type="project" value="InterPro"/>
</dbReference>
<dbReference type="Pfam" id="PF00126">
    <property type="entry name" value="HTH_1"/>
    <property type="match status" value="1"/>
</dbReference>
<dbReference type="RefSeq" id="WP_123658537.1">
    <property type="nucleotide sequence ID" value="NZ_AYKG01000031.1"/>
</dbReference>
<dbReference type="SUPFAM" id="SSF53850">
    <property type="entry name" value="Periplasmic binding protein-like II"/>
    <property type="match status" value="1"/>
</dbReference>
<keyword evidence="3" id="KW-0238">DNA-binding</keyword>
<dbReference type="AlphaFoldDB" id="A0A423PN78"/>
<keyword evidence="2" id="KW-0805">Transcription regulation</keyword>
<dbReference type="Gene3D" id="1.10.10.10">
    <property type="entry name" value="Winged helix-like DNA-binding domain superfamily/Winged helix DNA-binding domain"/>
    <property type="match status" value="1"/>
</dbReference>
<dbReference type="InterPro" id="IPR000847">
    <property type="entry name" value="LysR_HTH_N"/>
</dbReference>
<evidence type="ECO:0000313" key="7">
    <source>
        <dbReference type="Proteomes" id="UP000285310"/>
    </source>
</evidence>
<proteinExistence type="inferred from homology"/>
<evidence type="ECO:0000313" key="6">
    <source>
        <dbReference type="EMBL" id="ROO26971.1"/>
    </source>
</evidence>